<gene>
    <name evidence="2" type="ORF">GGE40_003258</name>
</gene>
<evidence type="ECO:0000313" key="3">
    <source>
        <dbReference type="Proteomes" id="UP000534590"/>
    </source>
</evidence>
<reference evidence="2 3" key="1">
    <citation type="submission" date="2020-08" db="EMBL/GenBank/DDBJ databases">
        <title>Genomic Encyclopedia of Type Strains, Phase IV (KMG-V): Genome sequencing to study the core and pangenomes of soil and plant-associated prokaryotes.</title>
        <authorList>
            <person name="Whitman W."/>
        </authorList>
    </citation>
    <scope>NUCLEOTIDE SEQUENCE [LARGE SCALE GENOMIC DNA]</scope>
    <source>
        <strain evidence="2 3">SEMIA 461</strain>
    </source>
</reference>
<keyword evidence="3" id="KW-1185">Reference proteome</keyword>
<protein>
    <submittedName>
        <fullName evidence="2">Uncharacterized protein</fullName>
    </submittedName>
</protein>
<comment type="caution">
    <text evidence="2">The sequence shown here is derived from an EMBL/GenBank/DDBJ whole genome shotgun (WGS) entry which is preliminary data.</text>
</comment>
<feature type="compositionally biased region" description="Basic and acidic residues" evidence="1">
    <location>
        <begin position="1"/>
        <end position="10"/>
    </location>
</feature>
<accession>A0ABR6J929</accession>
<dbReference type="EMBL" id="JACIHP010000002">
    <property type="protein sequence ID" value="MBB4491427.1"/>
    <property type="molecule type" value="Genomic_DNA"/>
</dbReference>
<evidence type="ECO:0000256" key="1">
    <source>
        <dbReference type="SAM" id="MobiDB-lite"/>
    </source>
</evidence>
<organism evidence="2 3">
    <name type="scientific">Agrobacterium radiobacter</name>
    <dbReference type="NCBI Taxonomy" id="362"/>
    <lineage>
        <taxon>Bacteria</taxon>
        <taxon>Pseudomonadati</taxon>
        <taxon>Pseudomonadota</taxon>
        <taxon>Alphaproteobacteria</taxon>
        <taxon>Hyphomicrobiales</taxon>
        <taxon>Rhizobiaceae</taxon>
        <taxon>Rhizobium/Agrobacterium group</taxon>
        <taxon>Agrobacterium</taxon>
        <taxon>Agrobacterium tumefaciens complex</taxon>
    </lineage>
</organism>
<sequence length="106" mass="11574">MGNLTGERRSSVPAMRNRSSSTPEAALSGPYLRAFGLLIAYGDMGAGPRHGSRNHAPCKCVRRSCCRGDRYVNGSADTRLALTIWVERKSLVSEEVVNKFESEGWG</sequence>
<evidence type="ECO:0000313" key="2">
    <source>
        <dbReference type="EMBL" id="MBB4491427.1"/>
    </source>
</evidence>
<dbReference type="Proteomes" id="UP000534590">
    <property type="component" value="Unassembled WGS sequence"/>
</dbReference>
<feature type="region of interest" description="Disordered" evidence="1">
    <location>
        <begin position="1"/>
        <end position="26"/>
    </location>
</feature>
<proteinExistence type="predicted"/>
<name>A0ABR6J929_AGRRD</name>